<keyword evidence="8 10" id="KW-0594">Phospholipid biosynthesis</keyword>
<dbReference type="HAMAP" id="MF_01043">
    <property type="entry name" value="PlsY"/>
    <property type="match status" value="1"/>
</dbReference>
<accession>A0A3S8RN31</accession>
<feature type="transmembrane region" description="Helical" evidence="10">
    <location>
        <begin position="78"/>
        <end position="96"/>
    </location>
</feature>
<keyword evidence="3 10" id="KW-0808">Transferase</keyword>
<comment type="subcellular location">
    <subcellularLocation>
        <location evidence="10">Cell membrane</location>
        <topology evidence="10">Multi-pass membrane protein</topology>
    </subcellularLocation>
</comment>
<dbReference type="EC" id="2.3.1.275" evidence="10"/>
<keyword evidence="9 10" id="KW-1208">Phospholipid metabolism</keyword>
<comment type="catalytic activity">
    <reaction evidence="10">
        <text>an acyl phosphate + sn-glycerol 3-phosphate = a 1-acyl-sn-glycero-3-phosphate + phosphate</text>
        <dbReference type="Rhea" id="RHEA:34075"/>
        <dbReference type="ChEBI" id="CHEBI:43474"/>
        <dbReference type="ChEBI" id="CHEBI:57597"/>
        <dbReference type="ChEBI" id="CHEBI:57970"/>
        <dbReference type="ChEBI" id="CHEBI:59918"/>
        <dbReference type="EC" id="2.3.1.275"/>
    </reaction>
</comment>
<organism evidence="11 12">
    <name type="scientific">Erysipelothrix piscisicarius</name>
    <dbReference type="NCBI Taxonomy" id="2485784"/>
    <lineage>
        <taxon>Bacteria</taxon>
        <taxon>Bacillati</taxon>
        <taxon>Bacillota</taxon>
        <taxon>Erysipelotrichia</taxon>
        <taxon>Erysipelotrichales</taxon>
        <taxon>Erysipelotrichaceae</taxon>
        <taxon>Erysipelothrix</taxon>
    </lineage>
</organism>
<sequence length="200" mass="21518">MEILLASVLGYLLGSIPNALVIGKLFFNTDIREHGSGNLGGTNAGRTLGAKAGVAVAVLDVLKATIAMVITNFLFPDATIYAGFFATLGHCFPIFAKFKGGKAVSTAMGFLLGISILVTKRPVLHFIVPVLIFFAVLYLSKMVSLSAMISIITAVVILGISQDNIQVTFAFAIIAIIVIYRHRSNIQRIKDGTERKITWM</sequence>
<dbReference type="EMBL" id="CP034234">
    <property type="protein sequence ID" value="AZK44269.1"/>
    <property type="molecule type" value="Genomic_DNA"/>
</dbReference>
<keyword evidence="1 10" id="KW-1003">Cell membrane</keyword>
<feature type="transmembrane region" description="Helical" evidence="10">
    <location>
        <begin position="102"/>
        <end position="119"/>
    </location>
</feature>
<comment type="pathway">
    <text evidence="10">Lipid metabolism; phospholipid metabolism.</text>
</comment>
<dbReference type="Pfam" id="PF02660">
    <property type="entry name" value="G3P_acyltransf"/>
    <property type="match status" value="1"/>
</dbReference>
<dbReference type="AlphaFoldDB" id="A0A3S8RN31"/>
<dbReference type="SMART" id="SM01207">
    <property type="entry name" value="G3P_acyltransf"/>
    <property type="match status" value="1"/>
</dbReference>
<evidence type="ECO:0000256" key="1">
    <source>
        <dbReference type="ARBA" id="ARBA00022475"/>
    </source>
</evidence>
<keyword evidence="4 10" id="KW-0812">Transmembrane</keyword>
<keyword evidence="7 10" id="KW-0472">Membrane</keyword>
<evidence type="ECO:0000256" key="9">
    <source>
        <dbReference type="ARBA" id="ARBA00023264"/>
    </source>
</evidence>
<feature type="transmembrane region" description="Helical" evidence="10">
    <location>
        <begin position="164"/>
        <end position="180"/>
    </location>
</feature>
<evidence type="ECO:0000256" key="3">
    <source>
        <dbReference type="ARBA" id="ARBA00022679"/>
    </source>
</evidence>
<dbReference type="GO" id="GO:0043772">
    <property type="term" value="F:acyl-phosphate glycerol-3-phosphate acyltransferase activity"/>
    <property type="evidence" value="ECO:0007669"/>
    <property type="project" value="UniProtKB-UniRule"/>
</dbReference>
<reference evidence="11 12" key="1">
    <citation type="journal article" date="2020" name="Int. J. Syst. Evol. Microbiol.">
        <title>Description of Erysipelothrix piscisicarius sp. nov., an emergent fish pathogen, and assessment of virulence using a tiger barb (Puntigrus tetrazona) infection model.</title>
        <authorList>
            <person name="Pomaranski E.K."/>
            <person name="Griffin M.J."/>
            <person name="Camus A.C."/>
            <person name="Armwood A.R."/>
            <person name="Shelley J."/>
            <person name="Waldbieser G.C."/>
            <person name="LaFrentz B.R."/>
            <person name="Garcia J.C."/>
            <person name="Yanong R."/>
            <person name="Soto E."/>
        </authorList>
    </citation>
    <scope>NUCLEOTIDE SEQUENCE [LARGE SCALE GENOMIC DNA]</scope>
    <source>
        <strain evidence="11 12">15TAL0474</strain>
    </source>
</reference>
<comment type="similarity">
    <text evidence="10">Belongs to the PlsY family.</text>
</comment>
<evidence type="ECO:0000313" key="11">
    <source>
        <dbReference type="EMBL" id="AZK44269.1"/>
    </source>
</evidence>
<dbReference type="PANTHER" id="PTHR30309:SF0">
    <property type="entry name" value="GLYCEROL-3-PHOSPHATE ACYLTRANSFERASE-RELATED"/>
    <property type="match status" value="1"/>
</dbReference>
<feature type="transmembrane region" description="Helical" evidence="10">
    <location>
        <begin position="52"/>
        <end position="71"/>
    </location>
</feature>
<evidence type="ECO:0000256" key="2">
    <source>
        <dbReference type="ARBA" id="ARBA00022516"/>
    </source>
</evidence>
<proteinExistence type="inferred from homology"/>
<evidence type="ECO:0000256" key="4">
    <source>
        <dbReference type="ARBA" id="ARBA00022692"/>
    </source>
</evidence>
<keyword evidence="6 10" id="KW-0443">Lipid metabolism</keyword>
<dbReference type="Proteomes" id="UP000278804">
    <property type="component" value="Chromosome"/>
</dbReference>
<comment type="function">
    <text evidence="10">Catalyzes the transfer of an acyl group from acyl-phosphate (acyl-PO(4)) to glycerol-3-phosphate (G3P) to form lysophosphatidic acid (LPA). This enzyme utilizes acyl-phosphate as fatty acyl donor, but not acyl-CoA or acyl-ACP.</text>
</comment>
<protein>
    <recommendedName>
        <fullName evidence="10">Glycerol-3-phosphate acyltransferase</fullName>
    </recommendedName>
    <alternativeName>
        <fullName evidence="10">Acyl-PO4 G3P acyltransferase</fullName>
    </alternativeName>
    <alternativeName>
        <fullName evidence="10">Acyl-phosphate--glycerol-3-phosphate acyltransferase</fullName>
    </alternativeName>
    <alternativeName>
        <fullName evidence="10">G3P acyltransferase</fullName>
        <shortName evidence="10">GPAT</shortName>
        <ecNumber evidence="10">2.3.1.275</ecNumber>
    </alternativeName>
    <alternativeName>
        <fullName evidence="10">Lysophosphatidic acid synthase</fullName>
        <shortName evidence="10">LPA synthase</shortName>
    </alternativeName>
</protein>
<dbReference type="PANTHER" id="PTHR30309">
    <property type="entry name" value="INNER MEMBRANE PROTEIN YGIH"/>
    <property type="match status" value="1"/>
</dbReference>
<evidence type="ECO:0000313" key="12">
    <source>
        <dbReference type="Proteomes" id="UP000278804"/>
    </source>
</evidence>
<evidence type="ECO:0000256" key="7">
    <source>
        <dbReference type="ARBA" id="ARBA00023136"/>
    </source>
</evidence>
<dbReference type="UniPathway" id="UPA00085"/>
<keyword evidence="12" id="KW-1185">Reference proteome</keyword>
<dbReference type="RefSeq" id="WP_125164447.1">
    <property type="nucleotide sequence ID" value="NZ_CP034234.1"/>
</dbReference>
<keyword evidence="2 10" id="KW-0444">Lipid biosynthesis</keyword>
<feature type="transmembrane region" description="Helical" evidence="10">
    <location>
        <begin position="131"/>
        <end position="158"/>
    </location>
</feature>
<dbReference type="GO" id="GO:0008654">
    <property type="term" value="P:phospholipid biosynthetic process"/>
    <property type="evidence" value="ECO:0007669"/>
    <property type="project" value="UniProtKB-UniRule"/>
</dbReference>
<evidence type="ECO:0000256" key="6">
    <source>
        <dbReference type="ARBA" id="ARBA00023098"/>
    </source>
</evidence>
<comment type="subunit">
    <text evidence="10">Probably interacts with PlsX.</text>
</comment>
<keyword evidence="5 10" id="KW-1133">Transmembrane helix</keyword>
<keyword evidence="11" id="KW-0012">Acyltransferase</keyword>
<evidence type="ECO:0000256" key="5">
    <source>
        <dbReference type="ARBA" id="ARBA00022989"/>
    </source>
</evidence>
<gene>
    <name evidence="10 11" type="primary">plsY</name>
    <name evidence="11" type="ORF">EEI45_05485</name>
</gene>
<name>A0A3S8RN31_9FIRM</name>
<dbReference type="InterPro" id="IPR003811">
    <property type="entry name" value="G3P_acylTferase_PlsY"/>
</dbReference>
<evidence type="ECO:0000256" key="8">
    <source>
        <dbReference type="ARBA" id="ARBA00023209"/>
    </source>
</evidence>
<dbReference type="KEGG" id="eri:EEI45_05485"/>
<evidence type="ECO:0000256" key="10">
    <source>
        <dbReference type="HAMAP-Rule" id="MF_01043"/>
    </source>
</evidence>
<dbReference type="NCBIfam" id="TIGR00023">
    <property type="entry name" value="glycerol-3-phosphate 1-O-acyltransferase PlsY"/>
    <property type="match status" value="1"/>
</dbReference>
<dbReference type="GO" id="GO:0005886">
    <property type="term" value="C:plasma membrane"/>
    <property type="evidence" value="ECO:0007669"/>
    <property type="project" value="UniProtKB-SubCell"/>
</dbReference>